<evidence type="ECO:0000256" key="4">
    <source>
        <dbReference type="ARBA" id="ARBA00023004"/>
    </source>
</evidence>
<evidence type="ECO:0000256" key="2">
    <source>
        <dbReference type="ARBA" id="ARBA00022630"/>
    </source>
</evidence>
<dbReference type="Pfam" id="PF00175">
    <property type="entry name" value="NAD_binding_1"/>
    <property type="match status" value="1"/>
</dbReference>
<keyword evidence="2" id="KW-0285">Flavoprotein</keyword>
<dbReference type="Gene3D" id="3.40.50.80">
    <property type="entry name" value="Nucleotide-binding domain of ferredoxin-NADP reductase (FNR) module"/>
    <property type="match status" value="1"/>
</dbReference>
<dbReference type="SUPFAM" id="SSF63380">
    <property type="entry name" value="Riboflavin synthase domain-like"/>
    <property type="match status" value="1"/>
</dbReference>
<dbReference type="Pfam" id="PF00970">
    <property type="entry name" value="FAD_binding_6"/>
    <property type="match status" value="1"/>
</dbReference>
<dbReference type="PANTHER" id="PTHR43644">
    <property type="entry name" value="NA(+)-TRANSLOCATING NADH-QUINONE REDUCTASE SUBUNIT"/>
    <property type="match status" value="1"/>
</dbReference>
<feature type="domain" description="FAD-binding FR-type" evidence="6">
    <location>
        <begin position="112"/>
        <end position="211"/>
    </location>
</feature>
<evidence type="ECO:0000256" key="3">
    <source>
        <dbReference type="ARBA" id="ARBA00022827"/>
    </source>
</evidence>
<dbReference type="Pfam" id="PF00111">
    <property type="entry name" value="Fer2"/>
    <property type="match status" value="1"/>
</dbReference>
<evidence type="ECO:0000256" key="1">
    <source>
        <dbReference type="ARBA" id="ARBA00022448"/>
    </source>
</evidence>
<proteinExistence type="predicted"/>
<keyword evidence="4" id="KW-0408">Iron</keyword>
<feature type="domain" description="2Fe-2S ferredoxin-type" evidence="5">
    <location>
        <begin position="12"/>
        <end position="102"/>
    </location>
</feature>
<dbReference type="PROSITE" id="PS51384">
    <property type="entry name" value="FAD_FR"/>
    <property type="match status" value="1"/>
</dbReference>
<dbReference type="PROSITE" id="PS00197">
    <property type="entry name" value="2FE2S_FER_1"/>
    <property type="match status" value="1"/>
</dbReference>
<evidence type="ECO:0000259" key="6">
    <source>
        <dbReference type="PROSITE" id="PS51384"/>
    </source>
</evidence>
<dbReference type="PROSITE" id="PS51085">
    <property type="entry name" value="2FE2S_FER_2"/>
    <property type="match status" value="1"/>
</dbReference>
<dbReference type="InterPro" id="IPR006058">
    <property type="entry name" value="2Fe2S_fd_BS"/>
</dbReference>
<dbReference type="InterPro" id="IPR001433">
    <property type="entry name" value="OxRdtase_FAD/NAD-bd"/>
</dbReference>
<name>A0ABX7B9D4_9PROT</name>
<dbReference type="Gene3D" id="2.40.30.10">
    <property type="entry name" value="Translation factors"/>
    <property type="match status" value="1"/>
</dbReference>
<sequence length="352" mass="38889">MTQNPLAARAVHTVLLQPAGIEMEVEEGETVLDAAFRQGISLMHGCKEGQCSSCKCVLVDGDVELLKYSTFALSEMDRDTNHILLCRTLAYSDIEVELLNYDEDLLSRSIAVKDFAARLTAIVPLTHDIFRLELEIEQPLKFWAGQYVDVTIPGKGITRSFSMANPPSDPHHPHFIIKKYAQGAFSAQLDGSLKAGDSLMLRGPFGTCLRRENRSGPMVLVGGGSGMSPLWSILQDQIGCGEPARPIRFFYGARQARDLFYLDRFAELSERLPDFRFIPALSDAAPEDGWTGETGFIHEVVRRHLGTLGDASDIDVYSCGPPPMIDALLPVLQVGGVEPDRIYFDKFTPALR</sequence>
<dbReference type="SUPFAM" id="SSF52343">
    <property type="entry name" value="Ferredoxin reductase-like, C-terminal NADP-linked domain"/>
    <property type="match status" value="1"/>
</dbReference>
<dbReference type="Proteomes" id="UP000595197">
    <property type="component" value="Chromosome"/>
</dbReference>
<gene>
    <name evidence="7" type="ORF">IGS68_06160</name>
</gene>
<keyword evidence="3" id="KW-0274">FAD</keyword>
<dbReference type="Gene3D" id="3.10.20.30">
    <property type="match status" value="1"/>
</dbReference>
<accession>A0ABX7B9D4</accession>
<organism evidence="7 8">
    <name type="scientific">Skermanella cutis</name>
    <dbReference type="NCBI Taxonomy" id="2775420"/>
    <lineage>
        <taxon>Bacteria</taxon>
        <taxon>Pseudomonadati</taxon>
        <taxon>Pseudomonadota</taxon>
        <taxon>Alphaproteobacteria</taxon>
        <taxon>Rhodospirillales</taxon>
        <taxon>Azospirillaceae</taxon>
        <taxon>Skermanella</taxon>
    </lineage>
</organism>
<dbReference type="InterPro" id="IPR001041">
    <property type="entry name" value="2Fe-2S_ferredoxin-type"/>
</dbReference>
<evidence type="ECO:0000313" key="8">
    <source>
        <dbReference type="Proteomes" id="UP000595197"/>
    </source>
</evidence>
<dbReference type="CDD" id="cd00207">
    <property type="entry name" value="fer2"/>
    <property type="match status" value="1"/>
</dbReference>
<dbReference type="InterPro" id="IPR039261">
    <property type="entry name" value="FNR_nucleotide-bd"/>
</dbReference>
<dbReference type="PRINTS" id="PR00410">
    <property type="entry name" value="PHEHYDRXLASE"/>
</dbReference>
<reference evidence="7" key="1">
    <citation type="submission" date="2021-02" db="EMBL/GenBank/DDBJ databases">
        <title>Skermanella TT6 skin isolate.</title>
        <authorList>
            <person name="Lee K."/>
            <person name="Ganzorig M."/>
        </authorList>
    </citation>
    <scope>NUCLEOTIDE SEQUENCE</scope>
    <source>
        <strain evidence="7">TT6</strain>
    </source>
</reference>
<dbReference type="InterPro" id="IPR036010">
    <property type="entry name" value="2Fe-2S_ferredoxin-like_sf"/>
</dbReference>
<protein>
    <submittedName>
        <fullName evidence="7">2Fe-2S iron-sulfur cluster binding domain-containing protein</fullName>
    </submittedName>
</protein>
<dbReference type="PANTHER" id="PTHR43644:SF1">
    <property type="entry name" value="NAD(P)H-FLAVIN REDUCTASE"/>
    <property type="match status" value="1"/>
</dbReference>
<dbReference type="CDD" id="cd06212">
    <property type="entry name" value="monooxygenase_like"/>
    <property type="match status" value="1"/>
</dbReference>
<dbReference type="InterPro" id="IPR008333">
    <property type="entry name" value="Cbr1-like_FAD-bd_dom"/>
</dbReference>
<dbReference type="EMBL" id="CP067420">
    <property type="protein sequence ID" value="QQP90807.1"/>
    <property type="molecule type" value="Genomic_DNA"/>
</dbReference>
<dbReference type="InterPro" id="IPR017927">
    <property type="entry name" value="FAD-bd_FR_type"/>
</dbReference>
<evidence type="ECO:0000259" key="5">
    <source>
        <dbReference type="PROSITE" id="PS51085"/>
    </source>
</evidence>
<dbReference type="SUPFAM" id="SSF54292">
    <property type="entry name" value="2Fe-2S ferredoxin-like"/>
    <property type="match status" value="1"/>
</dbReference>
<dbReference type="InterPro" id="IPR012675">
    <property type="entry name" value="Beta-grasp_dom_sf"/>
</dbReference>
<keyword evidence="8" id="KW-1185">Reference proteome</keyword>
<evidence type="ECO:0000313" key="7">
    <source>
        <dbReference type="EMBL" id="QQP90807.1"/>
    </source>
</evidence>
<dbReference type="InterPro" id="IPR017938">
    <property type="entry name" value="Riboflavin_synthase-like_b-brl"/>
</dbReference>
<keyword evidence="1" id="KW-0813">Transport</keyword>
<dbReference type="RefSeq" id="WP_201078145.1">
    <property type="nucleotide sequence ID" value="NZ_CP067420.1"/>
</dbReference>